<evidence type="ECO:0000313" key="3">
    <source>
        <dbReference type="Proteomes" id="UP001203852"/>
    </source>
</evidence>
<keyword evidence="3" id="KW-1185">Reference proteome</keyword>
<feature type="compositionally biased region" description="Basic residues" evidence="1">
    <location>
        <begin position="71"/>
        <end position="81"/>
    </location>
</feature>
<sequence length="550" mass="62187">MASITNTDPNDPSLSGHDHLCSVRRPVEASSTKPTRIRDNATVVFVPQFGQTKREQELQLSYVKSYAARLGHSKRKARKSTHAQEPATGNEGKQSGMQELTKSRYNMFWPHPKTLLSESTTDPFNNIESRRLSPLALRSLEHTYQIVWPGNFPTIRGPALRSLIQLWRRTTVQSDLAFHTHVAQAASVCYLLSTDPETKDNLMKVRINHQYTSTKLVRETIAALSGPASDDLIESILRLAANGVNIIETPIVTKYPESPMMECMRHPKLYGRFEPAMPHFFVLRHLVETRGGLDALAPATSQPLQVCSLAMASVHGVRPLFEPLRTYRYMSDNLRFNFDQEAKQLLLALGEGWLEMQESQPLVYRLGRRAALLTAALEQTMRAAPGHLSYAEICVSAFMLQHDLCVTNPSSSFGEAAAESGDEVSDICRLGLHIYFEVVLFTAVGVYAAKPRLATEMQVALTRIQNREDTSQYSKLILWAVFMGAVAAEDDPKLRDWYLVRFDQLVIQQDLGWLALKRKLTGYLWWDFTFEKRTRDIWRDACDKTIDGGR</sequence>
<comment type="caution">
    <text evidence="2">The sequence shown here is derived from an EMBL/GenBank/DDBJ whole genome shotgun (WGS) entry which is preliminary data.</text>
</comment>
<name>A0AAN6ICH7_9EURO</name>
<evidence type="ECO:0000313" key="2">
    <source>
        <dbReference type="EMBL" id="KAI1612787.1"/>
    </source>
</evidence>
<reference evidence="2" key="1">
    <citation type="journal article" date="2022" name="bioRxiv">
        <title>Deciphering the potential niche of two novel black yeast fungi from a biological soil crust based on their genomes, phenotypes, and melanin regulation.</title>
        <authorList>
            <consortium name="DOE Joint Genome Institute"/>
            <person name="Carr E.C."/>
            <person name="Barton Q."/>
            <person name="Grambo S."/>
            <person name="Sullivan M."/>
            <person name="Renfro C.M."/>
            <person name="Kuo A."/>
            <person name="Pangilinan J."/>
            <person name="Lipzen A."/>
            <person name="Keymanesh K."/>
            <person name="Savage E."/>
            <person name="Barry K."/>
            <person name="Grigoriev I.V."/>
            <person name="Riekhof W.R."/>
            <person name="Harris S.S."/>
        </authorList>
    </citation>
    <scope>NUCLEOTIDE SEQUENCE</scope>
    <source>
        <strain evidence="2">JF 03-4F</strain>
    </source>
</reference>
<proteinExistence type="predicted"/>
<gene>
    <name evidence="2" type="ORF">EDD36DRAFT_245911</name>
</gene>
<accession>A0AAN6ICH7</accession>
<feature type="compositionally biased region" description="Polar residues" evidence="1">
    <location>
        <begin position="1"/>
        <end position="13"/>
    </location>
</feature>
<dbReference type="PANTHER" id="PTHR37540">
    <property type="entry name" value="TRANSCRIPTION FACTOR (ACR-2), PUTATIVE-RELATED-RELATED"/>
    <property type="match status" value="1"/>
</dbReference>
<feature type="region of interest" description="Disordered" evidence="1">
    <location>
        <begin position="1"/>
        <end position="35"/>
    </location>
</feature>
<evidence type="ECO:0000256" key="1">
    <source>
        <dbReference type="SAM" id="MobiDB-lite"/>
    </source>
</evidence>
<organism evidence="2 3">
    <name type="scientific">Exophiala viscosa</name>
    <dbReference type="NCBI Taxonomy" id="2486360"/>
    <lineage>
        <taxon>Eukaryota</taxon>
        <taxon>Fungi</taxon>
        <taxon>Dikarya</taxon>
        <taxon>Ascomycota</taxon>
        <taxon>Pezizomycotina</taxon>
        <taxon>Eurotiomycetes</taxon>
        <taxon>Chaetothyriomycetidae</taxon>
        <taxon>Chaetothyriales</taxon>
        <taxon>Herpotrichiellaceae</taxon>
        <taxon>Exophiala</taxon>
    </lineage>
</organism>
<dbReference type="EMBL" id="MU404354">
    <property type="protein sequence ID" value="KAI1612787.1"/>
    <property type="molecule type" value="Genomic_DNA"/>
</dbReference>
<dbReference type="AlphaFoldDB" id="A0AAN6ICH7"/>
<protein>
    <submittedName>
        <fullName evidence="2">Uncharacterized protein</fullName>
    </submittedName>
</protein>
<dbReference type="Proteomes" id="UP001203852">
    <property type="component" value="Unassembled WGS sequence"/>
</dbReference>
<feature type="compositionally biased region" description="Basic and acidic residues" evidence="1">
    <location>
        <begin position="16"/>
        <end position="27"/>
    </location>
</feature>
<feature type="region of interest" description="Disordered" evidence="1">
    <location>
        <begin position="71"/>
        <end position="97"/>
    </location>
</feature>
<dbReference type="PANTHER" id="PTHR37540:SF5">
    <property type="entry name" value="TRANSCRIPTION FACTOR DOMAIN-CONTAINING PROTEIN"/>
    <property type="match status" value="1"/>
</dbReference>